<evidence type="ECO:0000256" key="1">
    <source>
        <dbReference type="SAM" id="MobiDB-lite"/>
    </source>
</evidence>
<dbReference type="PANTHER" id="PTHR36354:SF2">
    <property type="entry name" value="IMPORT INNER MEMBRANE TRANSLOCASE SUBUNIT"/>
    <property type="match status" value="1"/>
</dbReference>
<organism evidence="3 4">
    <name type="scientific">Raphidocelis subcapitata</name>
    <dbReference type="NCBI Taxonomy" id="307507"/>
    <lineage>
        <taxon>Eukaryota</taxon>
        <taxon>Viridiplantae</taxon>
        <taxon>Chlorophyta</taxon>
        <taxon>core chlorophytes</taxon>
        <taxon>Chlorophyceae</taxon>
        <taxon>CS clade</taxon>
        <taxon>Sphaeropleales</taxon>
        <taxon>Selenastraceae</taxon>
        <taxon>Raphidocelis</taxon>
    </lineage>
</organism>
<feature type="compositionally biased region" description="Gly residues" evidence="1">
    <location>
        <begin position="479"/>
        <end position="490"/>
    </location>
</feature>
<keyword evidence="2" id="KW-0812">Transmembrane</keyword>
<dbReference type="PANTHER" id="PTHR36354">
    <property type="entry name" value="IMPORT INNER MEMBRANE TRANSLOCASE SUBUNIT"/>
    <property type="match status" value="1"/>
</dbReference>
<proteinExistence type="predicted"/>
<feature type="compositionally biased region" description="Low complexity" evidence="1">
    <location>
        <begin position="493"/>
        <end position="507"/>
    </location>
</feature>
<keyword evidence="2" id="KW-1133">Transmembrane helix</keyword>
<comment type="caution">
    <text evidence="3">The sequence shown here is derived from an EMBL/GenBank/DDBJ whole genome shotgun (WGS) entry which is preliminary data.</text>
</comment>
<dbReference type="STRING" id="307507.A0A2V0P6T3"/>
<evidence type="ECO:0000313" key="4">
    <source>
        <dbReference type="Proteomes" id="UP000247498"/>
    </source>
</evidence>
<keyword evidence="2" id="KW-0472">Membrane</keyword>
<sequence>MLLLTASQILRGLSCEVAVRTQAGSWSLQRGAGSASRPLGGAARRLLASDAKPAGGAAAGASSSASSSSSPPPPGSGGGAGGGKTAGGGGFAGAGDKAREAASAARAAGPAAIALAAAWGARLRKEAKRVADHAHRTSAGQAAALQGAALWQAHSGKITAAAALGAAYLLYCLALPAAGLLTDAPERHPLAARAAAAAACAAVVAGGAAWARARGAVRADRVYRLAMLKLNADPGVLEVMGAPLAGSPVRAEITSGGGVYLRDALWPRRRPRRLQMAFRVAGPARDGTAFVTVRRVKGKYDFKLLAVELDGVGGAVGAGAAVGAHAAKAAAAFRAAAAGARGGAGPAAGAAAKEPEAAGAAAGGAAAAEAGAEAPARIYLAGDAAALLEGSALRELAAPLARAAALEARHEIEDDLDAALGEWRPGAAAAAAAAADPDQFTAWQRLRRAWAGARTYAQKHWGVGYPREAAGKVPEEGSAPGGGGGGGGKAGEGKPAADAAAAAAAATGTGGPASAGGGGGSGQAQKKA</sequence>
<feature type="region of interest" description="Disordered" evidence="1">
    <location>
        <begin position="53"/>
        <end position="93"/>
    </location>
</feature>
<feature type="region of interest" description="Disordered" evidence="1">
    <location>
        <begin position="469"/>
        <end position="528"/>
    </location>
</feature>
<gene>
    <name evidence="3" type="ORF">Rsub_08527</name>
</gene>
<reference evidence="3 4" key="1">
    <citation type="journal article" date="2018" name="Sci. Rep.">
        <title>Raphidocelis subcapitata (=Pseudokirchneriella subcapitata) provides an insight into genome evolution and environmental adaptations in the Sphaeropleales.</title>
        <authorList>
            <person name="Suzuki S."/>
            <person name="Yamaguchi H."/>
            <person name="Nakajima N."/>
            <person name="Kawachi M."/>
        </authorList>
    </citation>
    <scope>NUCLEOTIDE SEQUENCE [LARGE SCALE GENOMIC DNA]</scope>
    <source>
        <strain evidence="3 4">NIES-35</strain>
    </source>
</reference>
<evidence type="ECO:0000256" key="2">
    <source>
        <dbReference type="SAM" id="Phobius"/>
    </source>
</evidence>
<feature type="compositionally biased region" description="Low complexity" evidence="1">
    <location>
        <begin position="53"/>
        <end position="69"/>
    </location>
</feature>
<evidence type="ECO:0000313" key="3">
    <source>
        <dbReference type="EMBL" id="GBF95546.1"/>
    </source>
</evidence>
<feature type="compositionally biased region" description="Gly residues" evidence="1">
    <location>
        <begin position="76"/>
        <end position="93"/>
    </location>
</feature>
<dbReference type="InParanoid" id="A0A2V0P6T3"/>
<feature type="compositionally biased region" description="Gly residues" evidence="1">
    <location>
        <begin position="508"/>
        <end position="522"/>
    </location>
</feature>
<dbReference type="AlphaFoldDB" id="A0A2V0P6T3"/>
<protein>
    <submittedName>
        <fullName evidence="3">Uncharacterized protein</fullName>
    </submittedName>
</protein>
<name>A0A2V0P6T3_9CHLO</name>
<dbReference type="Proteomes" id="UP000247498">
    <property type="component" value="Unassembled WGS sequence"/>
</dbReference>
<dbReference type="OrthoDB" id="2016421at2759"/>
<feature type="transmembrane region" description="Helical" evidence="2">
    <location>
        <begin position="190"/>
        <end position="211"/>
    </location>
</feature>
<accession>A0A2V0P6T3</accession>
<dbReference type="EMBL" id="BDRX01000066">
    <property type="protein sequence ID" value="GBF95546.1"/>
    <property type="molecule type" value="Genomic_DNA"/>
</dbReference>
<feature type="transmembrane region" description="Helical" evidence="2">
    <location>
        <begin position="158"/>
        <end position="178"/>
    </location>
</feature>
<keyword evidence="4" id="KW-1185">Reference proteome</keyword>